<dbReference type="Gene3D" id="1.10.260.40">
    <property type="entry name" value="lambda repressor-like DNA-binding domains"/>
    <property type="match status" value="1"/>
</dbReference>
<keyword evidence="3" id="KW-0804">Transcription</keyword>
<dbReference type="PANTHER" id="PTHR36511">
    <property type="entry name" value="MERR FAMILY BACTERIAL REGULATORY PROTEIN"/>
    <property type="match status" value="1"/>
</dbReference>
<dbReference type="PANTHER" id="PTHR36511:SF3">
    <property type="entry name" value="ANTITOXIN HIGA-2"/>
    <property type="match status" value="1"/>
</dbReference>
<dbReference type="Pfam" id="PF01381">
    <property type="entry name" value="HTH_3"/>
    <property type="match status" value="1"/>
</dbReference>
<evidence type="ECO:0000256" key="1">
    <source>
        <dbReference type="ARBA" id="ARBA00023015"/>
    </source>
</evidence>
<evidence type="ECO:0000313" key="6">
    <source>
        <dbReference type="Proteomes" id="UP000766246"/>
    </source>
</evidence>
<dbReference type="InterPro" id="IPR001387">
    <property type="entry name" value="Cro/C1-type_HTH"/>
</dbReference>
<evidence type="ECO:0000313" key="5">
    <source>
        <dbReference type="EMBL" id="MBE5919960.1"/>
    </source>
</evidence>
<evidence type="ECO:0000256" key="2">
    <source>
        <dbReference type="ARBA" id="ARBA00023125"/>
    </source>
</evidence>
<dbReference type="Proteomes" id="UP000766246">
    <property type="component" value="Unassembled WGS sequence"/>
</dbReference>
<name>A0A927UCM0_9FIRM</name>
<keyword evidence="1" id="KW-0805">Transcription regulation</keyword>
<protein>
    <submittedName>
        <fullName evidence="5">Helix-turn-helix domain-containing protein</fullName>
    </submittedName>
</protein>
<dbReference type="SUPFAM" id="SSF47413">
    <property type="entry name" value="lambda repressor-like DNA-binding domains"/>
    <property type="match status" value="1"/>
</dbReference>
<dbReference type="InterPro" id="IPR010982">
    <property type="entry name" value="Lambda_DNA-bd_dom_sf"/>
</dbReference>
<dbReference type="EMBL" id="SVER01000021">
    <property type="protein sequence ID" value="MBE5919960.1"/>
    <property type="molecule type" value="Genomic_DNA"/>
</dbReference>
<proteinExistence type="predicted"/>
<organism evidence="5 6">
    <name type="scientific">Pseudobutyrivibrio ruminis</name>
    <dbReference type="NCBI Taxonomy" id="46206"/>
    <lineage>
        <taxon>Bacteria</taxon>
        <taxon>Bacillati</taxon>
        <taxon>Bacillota</taxon>
        <taxon>Clostridia</taxon>
        <taxon>Lachnospirales</taxon>
        <taxon>Lachnospiraceae</taxon>
        <taxon>Pseudobutyrivibrio</taxon>
    </lineage>
</organism>
<dbReference type="GO" id="GO:0003677">
    <property type="term" value="F:DNA binding"/>
    <property type="evidence" value="ECO:0007669"/>
    <property type="project" value="UniProtKB-KW"/>
</dbReference>
<reference evidence="5" key="1">
    <citation type="submission" date="2019-04" db="EMBL/GenBank/DDBJ databases">
        <title>Evolution of Biomass-Degrading Anaerobic Consortia Revealed by Metagenomics.</title>
        <authorList>
            <person name="Peng X."/>
        </authorList>
    </citation>
    <scope>NUCLEOTIDE SEQUENCE</scope>
    <source>
        <strain evidence="5">SIG311</strain>
    </source>
</reference>
<evidence type="ECO:0000256" key="3">
    <source>
        <dbReference type="ARBA" id="ARBA00023163"/>
    </source>
</evidence>
<accession>A0A927UCM0</accession>
<gene>
    <name evidence="5" type="ORF">E7272_08965</name>
</gene>
<evidence type="ECO:0000259" key="4">
    <source>
        <dbReference type="PROSITE" id="PS50943"/>
    </source>
</evidence>
<dbReference type="CDD" id="cd00093">
    <property type="entry name" value="HTH_XRE"/>
    <property type="match status" value="1"/>
</dbReference>
<sequence length="111" mass="12278">MSDNNVFNSIMTGLNEALEDAQSEKPILKRHKVTVEPVKVYDASEVKKIRNSTGMSQKTFASYIGVSDKTVEAWEAGTNHPSGAASRLLSMMEMDKDLIIKFPFVKNAIAK</sequence>
<feature type="domain" description="HTH cro/C1-type" evidence="4">
    <location>
        <begin position="46"/>
        <end position="99"/>
    </location>
</feature>
<comment type="caution">
    <text evidence="5">The sequence shown here is derived from an EMBL/GenBank/DDBJ whole genome shotgun (WGS) entry which is preliminary data.</text>
</comment>
<keyword evidence="2" id="KW-0238">DNA-binding</keyword>
<dbReference type="PROSITE" id="PS50943">
    <property type="entry name" value="HTH_CROC1"/>
    <property type="match status" value="1"/>
</dbReference>
<dbReference type="AlphaFoldDB" id="A0A927UCM0"/>
<dbReference type="InterPro" id="IPR052359">
    <property type="entry name" value="HTH-type_reg/antitoxin"/>
</dbReference>